<name>A0A8S5TXV4_9CAUD</name>
<proteinExistence type="predicted"/>
<protein>
    <submittedName>
        <fullName evidence="1">Uncharacterized protein</fullName>
    </submittedName>
</protein>
<organism evidence="1">
    <name type="scientific">Siphoviridae sp. ctZiV25</name>
    <dbReference type="NCBI Taxonomy" id="2825560"/>
    <lineage>
        <taxon>Viruses</taxon>
        <taxon>Duplodnaviria</taxon>
        <taxon>Heunggongvirae</taxon>
        <taxon>Uroviricota</taxon>
        <taxon>Caudoviricetes</taxon>
    </lineage>
</organism>
<accession>A0A8S5TXV4</accession>
<dbReference type="EMBL" id="BK015956">
    <property type="protein sequence ID" value="DAF86999.1"/>
    <property type="molecule type" value="Genomic_DNA"/>
</dbReference>
<sequence>MKAGKLQYDIIYLDILKSGVLFIVSPDKETFLKNISRLIHKEIIVKQHQEELIKDLIDCFSKDKVLYPGTTFETFTTDGTQYLIIVLQEELKDSDSILVHEMYHVVYKLFKERGIEDEETFAYTLEYLFSEGKKLLEKFKKESSLNNNK</sequence>
<reference evidence="1" key="1">
    <citation type="journal article" date="2021" name="Proc. Natl. Acad. Sci. U.S.A.">
        <title>A Catalog of Tens of Thousands of Viruses from Human Metagenomes Reveals Hidden Associations with Chronic Diseases.</title>
        <authorList>
            <person name="Tisza M.J."/>
            <person name="Buck C.B."/>
        </authorList>
    </citation>
    <scope>NUCLEOTIDE SEQUENCE</scope>
    <source>
        <strain evidence="1">CtZiV25</strain>
    </source>
</reference>
<evidence type="ECO:0000313" key="1">
    <source>
        <dbReference type="EMBL" id="DAF86999.1"/>
    </source>
</evidence>